<dbReference type="AlphaFoldDB" id="A0A9N9P8H1"/>
<gene>
    <name evidence="1" type="ORF">RFULGI_LOCUS16925</name>
</gene>
<keyword evidence="2" id="KW-1185">Reference proteome</keyword>
<evidence type="ECO:0000313" key="1">
    <source>
        <dbReference type="EMBL" id="CAG8792941.1"/>
    </source>
</evidence>
<name>A0A9N9P8H1_9GLOM</name>
<evidence type="ECO:0000313" key="2">
    <source>
        <dbReference type="Proteomes" id="UP000789396"/>
    </source>
</evidence>
<sequence>DLSQHVKVPPAKIVSTLRVDNGNEYMVYKSILDIGAPVTILPFHVRRQLEKAGWNKIQSYATGYGAPAQLFLASRPFLVSVGDSMNWT</sequence>
<dbReference type="OrthoDB" id="2390964at2759"/>
<dbReference type="Proteomes" id="UP000789396">
    <property type="component" value="Unassembled WGS sequence"/>
</dbReference>
<reference evidence="1" key="1">
    <citation type="submission" date="2021-06" db="EMBL/GenBank/DDBJ databases">
        <authorList>
            <person name="Kallberg Y."/>
            <person name="Tangrot J."/>
            <person name="Rosling A."/>
        </authorList>
    </citation>
    <scope>NUCLEOTIDE SEQUENCE</scope>
    <source>
        <strain evidence="1">IN212</strain>
    </source>
</reference>
<proteinExistence type="predicted"/>
<feature type="non-terminal residue" evidence="1">
    <location>
        <position position="88"/>
    </location>
</feature>
<protein>
    <submittedName>
        <fullName evidence="1">6434_t:CDS:1</fullName>
    </submittedName>
</protein>
<organism evidence="1 2">
    <name type="scientific">Racocetra fulgida</name>
    <dbReference type="NCBI Taxonomy" id="60492"/>
    <lineage>
        <taxon>Eukaryota</taxon>
        <taxon>Fungi</taxon>
        <taxon>Fungi incertae sedis</taxon>
        <taxon>Mucoromycota</taxon>
        <taxon>Glomeromycotina</taxon>
        <taxon>Glomeromycetes</taxon>
        <taxon>Diversisporales</taxon>
        <taxon>Gigasporaceae</taxon>
        <taxon>Racocetra</taxon>
    </lineage>
</organism>
<dbReference type="EMBL" id="CAJVPZ010063123">
    <property type="protein sequence ID" value="CAG8792941.1"/>
    <property type="molecule type" value="Genomic_DNA"/>
</dbReference>
<comment type="caution">
    <text evidence="1">The sequence shown here is derived from an EMBL/GenBank/DDBJ whole genome shotgun (WGS) entry which is preliminary data.</text>
</comment>
<accession>A0A9N9P8H1</accession>
<feature type="non-terminal residue" evidence="1">
    <location>
        <position position="1"/>
    </location>
</feature>